<evidence type="ECO:0000313" key="5">
    <source>
        <dbReference type="Proteomes" id="UP000821837"/>
    </source>
</evidence>
<name>A0A9D4TDM8_RHISA</name>
<dbReference type="InterPro" id="IPR015163">
    <property type="entry name" value="Cdc6_C"/>
</dbReference>
<reference evidence="4" key="2">
    <citation type="submission" date="2021-09" db="EMBL/GenBank/DDBJ databases">
        <authorList>
            <person name="Jia N."/>
            <person name="Wang J."/>
            <person name="Shi W."/>
            <person name="Du L."/>
            <person name="Sun Y."/>
            <person name="Zhan W."/>
            <person name="Jiang J."/>
            <person name="Wang Q."/>
            <person name="Zhang B."/>
            <person name="Ji P."/>
            <person name="Sakyi L.B."/>
            <person name="Cui X."/>
            <person name="Yuan T."/>
            <person name="Jiang B."/>
            <person name="Yang W."/>
            <person name="Lam T.T.-Y."/>
            <person name="Chang Q."/>
            <person name="Ding S."/>
            <person name="Wang X."/>
            <person name="Zhu J."/>
            <person name="Ruan X."/>
            <person name="Zhao L."/>
            <person name="Wei J."/>
            <person name="Que T."/>
            <person name="Du C."/>
            <person name="Cheng J."/>
            <person name="Dai P."/>
            <person name="Han X."/>
            <person name="Huang E."/>
            <person name="Gao Y."/>
            <person name="Liu J."/>
            <person name="Shao H."/>
            <person name="Ye R."/>
            <person name="Li L."/>
            <person name="Wei W."/>
            <person name="Wang X."/>
            <person name="Wang C."/>
            <person name="Huo Q."/>
            <person name="Li W."/>
            <person name="Guo W."/>
            <person name="Chen H."/>
            <person name="Chen S."/>
            <person name="Zhou L."/>
            <person name="Zhou L."/>
            <person name="Ni X."/>
            <person name="Tian J."/>
            <person name="Zhou Y."/>
            <person name="Sheng Y."/>
            <person name="Liu T."/>
            <person name="Pan Y."/>
            <person name="Xia L."/>
            <person name="Li J."/>
            <person name="Zhao F."/>
            <person name="Cao W."/>
        </authorList>
    </citation>
    <scope>NUCLEOTIDE SEQUENCE</scope>
    <source>
        <strain evidence="4">Rsan-2018</strain>
        <tissue evidence="4">Larvae</tissue>
    </source>
</reference>
<dbReference type="Pfam" id="PF09079">
    <property type="entry name" value="WHD_Cdc6"/>
    <property type="match status" value="1"/>
</dbReference>
<keyword evidence="5" id="KW-1185">Reference proteome</keyword>
<dbReference type="InterPro" id="IPR050311">
    <property type="entry name" value="ORC1/CDC6"/>
</dbReference>
<dbReference type="GO" id="GO:0003688">
    <property type="term" value="F:DNA replication origin binding"/>
    <property type="evidence" value="ECO:0007669"/>
    <property type="project" value="TreeGrafter"/>
</dbReference>
<dbReference type="GO" id="GO:0006270">
    <property type="term" value="P:DNA replication initiation"/>
    <property type="evidence" value="ECO:0007669"/>
    <property type="project" value="TreeGrafter"/>
</dbReference>
<reference evidence="4" key="1">
    <citation type="journal article" date="2020" name="Cell">
        <title>Large-Scale Comparative Analyses of Tick Genomes Elucidate Their Genetic Diversity and Vector Capacities.</title>
        <authorList>
            <consortium name="Tick Genome and Microbiome Consortium (TIGMIC)"/>
            <person name="Jia N."/>
            <person name="Wang J."/>
            <person name="Shi W."/>
            <person name="Du L."/>
            <person name="Sun Y."/>
            <person name="Zhan W."/>
            <person name="Jiang J.F."/>
            <person name="Wang Q."/>
            <person name="Zhang B."/>
            <person name="Ji P."/>
            <person name="Bell-Sakyi L."/>
            <person name="Cui X.M."/>
            <person name="Yuan T.T."/>
            <person name="Jiang B.G."/>
            <person name="Yang W.F."/>
            <person name="Lam T.T."/>
            <person name="Chang Q.C."/>
            <person name="Ding S.J."/>
            <person name="Wang X.J."/>
            <person name="Zhu J.G."/>
            <person name="Ruan X.D."/>
            <person name="Zhao L."/>
            <person name="Wei J.T."/>
            <person name="Ye R.Z."/>
            <person name="Que T.C."/>
            <person name="Du C.H."/>
            <person name="Zhou Y.H."/>
            <person name="Cheng J.X."/>
            <person name="Dai P.F."/>
            <person name="Guo W.B."/>
            <person name="Han X.H."/>
            <person name="Huang E.J."/>
            <person name="Li L.F."/>
            <person name="Wei W."/>
            <person name="Gao Y.C."/>
            <person name="Liu J.Z."/>
            <person name="Shao H.Z."/>
            <person name="Wang X."/>
            <person name="Wang C.C."/>
            <person name="Yang T.C."/>
            <person name="Huo Q.B."/>
            <person name="Li W."/>
            <person name="Chen H.Y."/>
            <person name="Chen S.E."/>
            <person name="Zhou L.G."/>
            <person name="Ni X.B."/>
            <person name="Tian J.H."/>
            <person name="Sheng Y."/>
            <person name="Liu T."/>
            <person name="Pan Y.S."/>
            <person name="Xia L.Y."/>
            <person name="Li J."/>
            <person name="Zhao F."/>
            <person name="Cao W.C."/>
        </authorList>
    </citation>
    <scope>NUCLEOTIDE SEQUENCE</scope>
    <source>
        <strain evidence="4">Rsan-2018</strain>
    </source>
</reference>
<dbReference type="SMART" id="SM01074">
    <property type="entry name" value="Cdc6_C"/>
    <property type="match status" value="1"/>
</dbReference>
<dbReference type="GO" id="GO:0033314">
    <property type="term" value="P:mitotic DNA replication checkpoint signaling"/>
    <property type="evidence" value="ECO:0007669"/>
    <property type="project" value="TreeGrafter"/>
</dbReference>
<evidence type="ECO:0000313" key="4">
    <source>
        <dbReference type="EMBL" id="KAH7986338.1"/>
    </source>
</evidence>
<dbReference type="AlphaFoldDB" id="A0A9D4TDM8"/>
<dbReference type="VEuPathDB" id="VectorBase:RSAN_033686"/>
<dbReference type="PANTHER" id="PTHR10763:SF26">
    <property type="entry name" value="CELL DIVISION CONTROL PROTEIN 6 HOMOLOG"/>
    <property type="match status" value="1"/>
</dbReference>
<comment type="similarity">
    <text evidence="1">Belongs to the CDC6/cdc18 family.</text>
</comment>
<evidence type="ECO:0000256" key="1">
    <source>
        <dbReference type="ARBA" id="ARBA00006184"/>
    </source>
</evidence>
<dbReference type="PANTHER" id="PTHR10763">
    <property type="entry name" value="CELL DIVISION CONTROL PROTEIN 6-RELATED"/>
    <property type="match status" value="1"/>
</dbReference>
<dbReference type="EMBL" id="JABSTV010000480">
    <property type="protein sequence ID" value="KAH7986338.1"/>
    <property type="molecule type" value="Genomic_DNA"/>
</dbReference>
<evidence type="ECO:0000259" key="3">
    <source>
        <dbReference type="SMART" id="SM01074"/>
    </source>
</evidence>
<dbReference type="InterPro" id="IPR036388">
    <property type="entry name" value="WH-like_DNA-bd_sf"/>
</dbReference>
<dbReference type="Proteomes" id="UP000821837">
    <property type="component" value="Unassembled WGS sequence"/>
</dbReference>
<comment type="caution">
    <text evidence="4">The sequence shown here is derived from an EMBL/GenBank/DDBJ whole genome shotgun (WGS) entry which is preliminary data.</text>
</comment>
<dbReference type="InterPro" id="IPR036390">
    <property type="entry name" value="WH_DNA-bd_sf"/>
</dbReference>
<sequence>MAHISSVLADVFGSSAMGSKDLNATLPLQQKLLLCTLVALLKVKKLRDVLLGKLQEAYMRICQRHQCSTDQSDFQSLSTLLESRGLITVKRHKELRLSKVSLRVDEKEVEYVLHDKALLAACLNDSAIL</sequence>
<dbReference type="SUPFAM" id="SSF46785">
    <property type="entry name" value="Winged helix' DNA-binding domain"/>
    <property type="match status" value="1"/>
</dbReference>
<organism evidence="4 5">
    <name type="scientific">Rhipicephalus sanguineus</name>
    <name type="common">Brown dog tick</name>
    <name type="synonym">Ixodes sanguineus</name>
    <dbReference type="NCBI Taxonomy" id="34632"/>
    <lineage>
        <taxon>Eukaryota</taxon>
        <taxon>Metazoa</taxon>
        <taxon>Ecdysozoa</taxon>
        <taxon>Arthropoda</taxon>
        <taxon>Chelicerata</taxon>
        <taxon>Arachnida</taxon>
        <taxon>Acari</taxon>
        <taxon>Parasitiformes</taxon>
        <taxon>Ixodida</taxon>
        <taxon>Ixodoidea</taxon>
        <taxon>Ixodidae</taxon>
        <taxon>Rhipicephalinae</taxon>
        <taxon>Rhipicephalus</taxon>
        <taxon>Rhipicephalus</taxon>
    </lineage>
</organism>
<proteinExistence type="inferred from homology"/>
<protein>
    <recommendedName>
        <fullName evidence="3">Cdc6 C-terminal domain-containing protein</fullName>
    </recommendedName>
</protein>
<keyword evidence="2" id="KW-0235">DNA replication</keyword>
<dbReference type="GO" id="GO:0005634">
    <property type="term" value="C:nucleus"/>
    <property type="evidence" value="ECO:0007669"/>
    <property type="project" value="TreeGrafter"/>
</dbReference>
<dbReference type="Gene3D" id="1.10.10.10">
    <property type="entry name" value="Winged helix-like DNA-binding domain superfamily/Winged helix DNA-binding domain"/>
    <property type="match status" value="1"/>
</dbReference>
<feature type="domain" description="Cdc6 C-terminal" evidence="3">
    <location>
        <begin position="34"/>
        <end position="113"/>
    </location>
</feature>
<accession>A0A9D4TDM8</accession>
<evidence type="ECO:0000256" key="2">
    <source>
        <dbReference type="ARBA" id="ARBA00022705"/>
    </source>
</evidence>
<gene>
    <name evidence="4" type="ORF">HPB52_025044</name>
</gene>